<dbReference type="PANTHER" id="PTHR43032">
    <property type="entry name" value="PROTEIN-METHIONINE-SULFOXIDE REDUCTASE"/>
    <property type="match status" value="1"/>
</dbReference>
<feature type="binding site" evidence="5">
    <location>
        <begin position="252"/>
        <end position="254"/>
    </location>
    <ligand>
        <name>Mo-molybdopterin</name>
        <dbReference type="ChEBI" id="CHEBI:71302"/>
    </ligand>
</feature>
<dbReference type="GO" id="GO:0016672">
    <property type="term" value="F:oxidoreductase activity, acting on a sulfur group of donors, quinone or similar compound as acceptor"/>
    <property type="evidence" value="ECO:0007669"/>
    <property type="project" value="UniProtKB-UniRule"/>
</dbReference>
<dbReference type="STRING" id="1458461.BN1012_Phect528"/>
<dbReference type="KEGG" id="pect:BN1012_Phect528"/>
<comment type="similarity">
    <text evidence="5">Belongs to the MsrP family.</text>
</comment>
<comment type="catalytic activity">
    <reaction evidence="5">
        <text>L-methionyl-[protein] + a quinone + H2O = L-methionyl-(S)-S-oxide-[protein] + a quinol</text>
        <dbReference type="Rhea" id="RHEA:51292"/>
        <dbReference type="Rhea" id="RHEA-COMP:12313"/>
        <dbReference type="Rhea" id="RHEA-COMP:12315"/>
        <dbReference type="ChEBI" id="CHEBI:15377"/>
        <dbReference type="ChEBI" id="CHEBI:16044"/>
        <dbReference type="ChEBI" id="CHEBI:24646"/>
        <dbReference type="ChEBI" id="CHEBI:44120"/>
        <dbReference type="ChEBI" id="CHEBI:132124"/>
    </reaction>
</comment>
<dbReference type="Proteomes" id="UP000032160">
    <property type="component" value="Chromosome I"/>
</dbReference>
<dbReference type="InterPro" id="IPR006311">
    <property type="entry name" value="TAT_signal"/>
</dbReference>
<dbReference type="InterPro" id="IPR000572">
    <property type="entry name" value="OxRdtase_Mopterin-bd_dom"/>
</dbReference>
<feature type="domain" description="Oxidoreductase molybdopterin-binding" evidence="6">
    <location>
        <begin position="117"/>
        <end position="270"/>
    </location>
</feature>
<feature type="binding site" evidence="5">
    <location>
        <position position="241"/>
    </location>
    <ligand>
        <name>Mo-molybdopterin</name>
        <dbReference type="ChEBI" id="CHEBI:71302"/>
    </ligand>
</feature>
<proteinExistence type="inferred from homology"/>
<sequence length="333" mass="37334">MLIKRPRKWELSENLVTPENVFLNRRAFLRGTTASIAGAATLAVAGCGEAAEKTEALAGGEADLTAKAAELFPYPANTSIPIDRPVTDEEVSSTYNNFYEFGSHKRISRAAEALVSRPWKIEITGEVETPITLDVDQLIAQMPLEERIYRHRCVEAWSMTVPWSGFPLAALVDFARPKSSARYLKMQTFMQPSVASGQKQSWYPWPYTEGLTMAEARNELAFMATGIYGKPLGEQFGAPIRLAVPWKYGFKSIKSIVTFEFTGKKPTSFWEEIAPKEYGFWANVNPEVPHPRWSQATEEVLGTGRRVPTLMFNGYEEQVAGLYKGLEGQNLYR</sequence>
<evidence type="ECO:0000259" key="6">
    <source>
        <dbReference type="Pfam" id="PF00174"/>
    </source>
</evidence>
<dbReference type="Pfam" id="PF00174">
    <property type="entry name" value="Oxidored_molyb"/>
    <property type="match status" value="1"/>
</dbReference>
<dbReference type="AlphaFoldDB" id="X5MC31"/>
<dbReference type="PANTHER" id="PTHR43032:SF3">
    <property type="entry name" value="PROTEIN-METHIONINE-SULFOXIDE REDUCTASE CATALYTIC SUBUNIT MSRP"/>
    <property type="match status" value="1"/>
</dbReference>
<evidence type="ECO:0000313" key="8">
    <source>
        <dbReference type="Proteomes" id="UP000032160"/>
    </source>
</evidence>
<comment type="catalytic activity">
    <reaction evidence="5">
        <text>L-methionyl-[protein] + a quinone + H2O = L-methionyl-(R)-S-oxide-[protein] + a quinol</text>
        <dbReference type="Rhea" id="RHEA:51296"/>
        <dbReference type="Rhea" id="RHEA-COMP:12313"/>
        <dbReference type="Rhea" id="RHEA-COMP:12314"/>
        <dbReference type="ChEBI" id="CHEBI:15377"/>
        <dbReference type="ChEBI" id="CHEBI:16044"/>
        <dbReference type="ChEBI" id="CHEBI:24646"/>
        <dbReference type="ChEBI" id="CHEBI:45764"/>
        <dbReference type="ChEBI" id="CHEBI:132124"/>
    </reaction>
</comment>
<dbReference type="InterPro" id="IPR036374">
    <property type="entry name" value="OxRdtase_Mopterin-bd_sf"/>
</dbReference>
<dbReference type="GO" id="GO:0043546">
    <property type="term" value="F:molybdopterin cofactor binding"/>
    <property type="evidence" value="ECO:0007669"/>
    <property type="project" value="UniProtKB-UniRule"/>
</dbReference>
<evidence type="ECO:0000256" key="3">
    <source>
        <dbReference type="ARBA" id="ARBA00022729"/>
    </source>
</evidence>
<dbReference type="SUPFAM" id="SSF56524">
    <property type="entry name" value="Oxidoreductase molybdopterin-binding domain"/>
    <property type="match status" value="1"/>
</dbReference>
<organism evidence="7 8">
    <name type="scientific">Candidatus Phaeomarinibacter ectocarpi</name>
    <dbReference type="NCBI Taxonomy" id="1458461"/>
    <lineage>
        <taxon>Bacteria</taxon>
        <taxon>Pseudomonadati</taxon>
        <taxon>Pseudomonadota</taxon>
        <taxon>Alphaproteobacteria</taxon>
        <taxon>Hyphomicrobiales</taxon>
        <taxon>Parvibaculaceae</taxon>
        <taxon>Candidatus Phaeomarinibacter</taxon>
    </lineage>
</organism>
<dbReference type="EC" id="1.8.5.-" evidence="5"/>
<protein>
    <recommendedName>
        <fullName evidence="5">Protein-methionine-sulfoxide reductase catalytic subunit MsrP</fullName>
        <ecNumber evidence="5">1.8.5.-</ecNumber>
    </recommendedName>
</protein>
<dbReference type="Gene3D" id="3.90.420.10">
    <property type="entry name" value="Oxidoreductase, molybdopterin-binding domain"/>
    <property type="match status" value="1"/>
</dbReference>
<name>X5MC31_9HYPH</name>
<accession>X5MC31</accession>
<evidence type="ECO:0000256" key="4">
    <source>
        <dbReference type="ARBA" id="ARBA00023002"/>
    </source>
</evidence>
<dbReference type="GO" id="GO:0046872">
    <property type="term" value="F:metal ion binding"/>
    <property type="evidence" value="ECO:0007669"/>
    <property type="project" value="UniProtKB-KW"/>
</dbReference>
<evidence type="ECO:0000256" key="1">
    <source>
        <dbReference type="ARBA" id="ARBA00022505"/>
    </source>
</evidence>
<evidence type="ECO:0000256" key="5">
    <source>
        <dbReference type="HAMAP-Rule" id="MF_01206"/>
    </source>
</evidence>
<gene>
    <name evidence="5" type="primary">msrP</name>
    <name evidence="7" type="ORF">BN1012_Phect528</name>
</gene>
<dbReference type="GO" id="GO:0030091">
    <property type="term" value="P:protein repair"/>
    <property type="evidence" value="ECO:0007669"/>
    <property type="project" value="UniProtKB-UniRule"/>
</dbReference>
<dbReference type="HAMAP" id="MF_01206">
    <property type="entry name" value="MsrP"/>
    <property type="match status" value="1"/>
</dbReference>
<feature type="binding site" evidence="5">
    <location>
        <position position="96"/>
    </location>
    <ligand>
        <name>Mo-molybdopterin</name>
        <dbReference type="ChEBI" id="CHEBI:71302"/>
    </ligand>
</feature>
<dbReference type="HOGENOM" id="CLU_045520_0_0_5"/>
<keyword evidence="3 5" id="KW-0732">Signal</keyword>
<comment type="subunit">
    <text evidence="5">Heterodimer of a catalytic subunit (MsrP) and a heme-binding subunit (MsrQ).</text>
</comment>
<comment type="function">
    <text evidence="5">Part of the MsrPQ system that repairs oxidized periplasmic proteins containing methionine sulfoxide residues (Met-O), using respiratory chain electrons. Thus protects these proteins from oxidative-stress damage caused by reactive species of oxygen and chlorine generated by the host defense mechanisms. MsrPQ is essential for the maintenance of envelope integrity under bleach stress, rescuing a wide series of structurally unrelated periplasmic proteins from methionine oxidation. The catalytic subunit MsrP is non-stereospecific, being able to reduce both (R-) and (S-) diastereoisomers of methionine sulfoxide.</text>
</comment>
<comment type="PTM">
    <text evidence="5">Predicted to be exported by the Tat system. The position of the signal peptide cleavage has not been experimentally proven.</text>
</comment>
<feature type="binding site" evidence="5">
    <location>
        <begin position="99"/>
        <end position="100"/>
    </location>
    <ligand>
        <name>Mo-molybdopterin</name>
        <dbReference type="ChEBI" id="CHEBI:71302"/>
    </ligand>
</feature>
<dbReference type="InterPro" id="IPR022867">
    <property type="entry name" value="MsrP"/>
</dbReference>
<feature type="binding site" evidence="5">
    <location>
        <position position="188"/>
    </location>
    <ligand>
        <name>Mo-molybdopterin</name>
        <dbReference type="ChEBI" id="CHEBI:71302"/>
    </ligand>
</feature>
<comment type="cofactor">
    <cofactor evidence="5">
        <name>Mo-molybdopterin</name>
        <dbReference type="ChEBI" id="CHEBI:71302"/>
    </cofactor>
    <text evidence="5">Binds 1 Mo-molybdopterin (Mo-MPT) cofactor per subunit.</text>
</comment>
<keyword evidence="2 5" id="KW-0479">Metal-binding</keyword>
<dbReference type="PROSITE" id="PS51318">
    <property type="entry name" value="TAT"/>
    <property type="match status" value="1"/>
</dbReference>
<dbReference type="OrthoDB" id="9795587at2"/>
<comment type="caution">
    <text evidence="5">Lacks conserved residue(s) required for the propagation of feature annotation.</text>
</comment>
<dbReference type="NCBIfam" id="NF003767">
    <property type="entry name" value="PRK05363.1"/>
    <property type="match status" value="1"/>
</dbReference>
<dbReference type="RefSeq" id="WP_043949612.1">
    <property type="nucleotide sequence ID" value="NZ_HG966617.1"/>
</dbReference>
<dbReference type="EMBL" id="HG966617">
    <property type="protein sequence ID" value="CDO58742.1"/>
    <property type="molecule type" value="Genomic_DNA"/>
</dbReference>
<evidence type="ECO:0000256" key="2">
    <source>
        <dbReference type="ARBA" id="ARBA00022723"/>
    </source>
</evidence>
<evidence type="ECO:0000313" key="7">
    <source>
        <dbReference type="EMBL" id="CDO58742.1"/>
    </source>
</evidence>
<keyword evidence="8" id="KW-1185">Reference proteome</keyword>
<dbReference type="PATRIC" id="fig|1458461.3.peg.527"/>
<keyword evidence="4 5" id="KW-0560">Oxidoreductase</keyword>
<reference evidence="7 8" key="1">
    <citation type="journal article" date="2014" name="Front. Genet.">
        <title>Genome and metabolic network of "Candidatus Phaeomarinobacter ectocarpi" Ec32, a new candidate genus of Alphaproteobacteria frequently associated with brown algae.</title>
        <authorList>
            <person name="Dittami S.M."/>
            <person name="Barbeyron T."/>
            <person name="Boyen C."/>
            <person name="Cambefort J."/>
            <person name="Collet G."/>
            <person name="Delage L."/>
            <person name="Gobet A."/>
            <person name="Groisillier A."/>
            <person name="Leblanc C."/>
            <person name="Michel G."/>
            <person name="Scornet D."/>
            <person name="Siegel A."/>
            <person name="Tapia J.E."/>
            <person name="Tonon T."/>
        </authorList>
    </citation>
    <scope>NUCLEOTIDE SEQUENCE [LARGE SCALE GENOMIC DNA]</scope>
    <source>
        <strain evidence="7 8">Ec32</strain>
    </source>
</reference>
<keyword evidence="1 5" id="KW-0500">Molybdenum</keyword>
<feature type="binding site" evidence="5">
    <location>
        <position position="153"/>
    </location>
    <ligand>
        <name>Mo-molybdopterin</name>
        <dbReference type="ChEBI" id="CHEBI:71302"/>
    </ligand>
    <ligandPart>
        <name>Mo</name>
        <dbReference type="ChEBI" id="CHEBI:28685"/>
    </ligandPart>
</feature>